<accession>A0A3M7QMF8</accession>
<proteinExistence type="predicted"/>
<gene>
    <name evidence="2" type="ORF">BpHYR1_008890</name>
</gene>
<protein>
    <submittedName>
        <fullName evidence="2">Uncharacterized protein</fullName>
    </submittedName>
</protein>
<feature type="transmembrane region" description="Helical" evidence="1">
    <location>
        <begin position="91"/>
        <end position="112"/>
    </location>
</feature>
<dbReference type="Proteomes" id="UP000276133">
    <property type="component" value="Unassembled WGS sequence"/>
</dbReference>
<evidence type="ECO:0000256" key="1">
    <source>
        <dbReference type="SAM" id="Phobius"/>
    </source>
</evidence>
<keyword evidence="1" id="KW-0472">Membrane</keyword>
<name>A0A3M7QMF8_BRAPC</name>
<dbReference type="EMBL" id="REGN01005674">
    <property type="protein sequence ID" value="RNA12490.1"/>
    <property type="molecule type" value="Genomic_DNA"/>
</dbReference>
<keyword evidence="1" id="KW-0812">Transmembrane</keyword>
<organism evidence="2 3">
    <name type="scientific">Brachionus plicatilis</name>
    <name type="common">Marine rotifer</name>
    <name type="synonym">Brachionus muelleri</name>
    <dbReference type="NCBI Taxonomy" id="10195"/>
    <lineage>
        <taxon>Eukaryota</taxon>
        <taxon>Metazoa</taxon>
        <taxon>Spiralia</taxon>
        <taxon>Gnathifera</taxon>
        <taxon>Rotifera</taxon>
        <taxon>Eurotatoria</taxon>
        <taxon>Monogononta</taxon>
        <taxon>Pseudotrocha</taxon>
        <taxon>Ploima</taxon>
        <taxon>Brachionidae</taxon>
        <taxon>Brachionus</taxon>
    </lineage>
</organism>
<evidence type="ECO:0000313" key="2">
    <source>
        <dbReference type="EMBL" id="RNA12490.1"/>
    </source>
</evidence>
<keyword evidence="1" id="KW-1133">Transmembrane helix</keyword>
<comment type="caution">
    <text evidence="2">The sequence shown here is derived from an EMBL/GenBank/DDBJ whole genome shotgun (WGS) entry which is preliminary data.</text>
</comment>
<evidence type="ECO:0000313" key="3">
    <source>
        <dbReference type="Proteomes" id="UP000276133"/>
    </source>
</evidence>
<dbReference type="AlphaFoldDB" id="A0A3M7QMF8"/>
<reference evidence="2 3" key="1">
    <citation type="journal article" date="2018" name="Sci. Rep.">
        <title>Genomic signatures of local adaptation to the degree of environmental predictability in rotifers.</title>
        <authorList>
            <person name="Franch-Gras L."/>
            <person name="Hahn C."/>
            <person name="Garcia-Roger E.M."/>
            <person name="Carmona M.J."/>
            <person name="Serra M."/>
            <person name="Gomez A."/>
        </authorList>
    </citation>
    <scope>NUCLEOTIDE SEQUENCE [LARGE SCALE GENOMIC DNA]</scope>
    <source>
        <strain evidence="2">HYR1</strain>
    </source>
</reference>
<keyword evidence="3" id="KW-1185">Reference proteome</keyword>
<sequence>MRRFKESFIKIYHRWDPSVSHLRKSSLLACYEKIFTILLKKRDPDCRYFLTITRGDSCLNNLISISSDLIRILYLMRSKLNYCEELDKRGLIIRILKIALYLISKSIASLLFNR</sequence>